<accession>A0A8K0IWM2</accession>
<evidence type="ECO:0000256" key="3">
    <source>
        <dbReference type="ARBA" id="ARBA00022536"/>
    </source>
</evidence>
<keyword evidence="23" id="KW-1185">Reference proteome</keyword>
<dbReference type="FunFam" id="3.30.200.20:FF:000195">
    <property type="entry name" value="G-type lectin S-receptor-like serine/threonine-protein kinase"/>
    <property type="match status" value="1"/>
</dbReference>
<evidence type="ECO:0000256" key="6">
    <source>
        <dbReference type="ARBA" id="ARBA00022729"/>
    </source>
</evidence>
<sequence length="813" mass="90449">MKGWSFPLLLVFTLFSPSIAGDSLTPTTPLVDGQTLVSTGGIFELGFFSPGNSPNRYLGIWFKKIPVPTIVWVANRAIPLTDSDGVLKISKDGSLVLCNGVAKVLWTSGSTVSASNPVAQLLDSGNFVLGAEESSSPESFAWQSFDYPSDTLLPGMKLGWNLKTGLNRYISSWKSSDDPSPGSYSFKMDPHGSPELFLYEGSKKIHASGPWNGLQFSGIPELKPDEFFRFIFVSDQDEVYYTYEINKRPVASRLVMNTSGLVQRFVWPADKQAWALFWWGPRDWCDYYAECGPFGVCNSDQSPVCSCLEGFKPKSPQEWNLRDCSDGCVRITPLGCKGDGFIKLSNMKLPETISATVDKSMSLDKCRESCLKNCSCRAYASANISGGESGCIIWATDLIDLRNFVDGGQDLHIRLPASEIGSPKSDSGKKKILKVIIITLVPGILLLVSVGLYLWKKNTKRGIPNASIFNKSEGEELELPLFDLFTIESATDCFSIDNKLGEGGFGPVYKGRLEDGQEIAVKRLSKYSVQGLDQFKNEVVLIAKLQHRNLVRLLGCCIQGEERLLIYEYMQNKSLDSFIFDKMKGAMLNWQKRLDIIIGIGRGLLYLHQDSRLKIIHRDLKAGNVLLDKDMNPKISDFGIARIFHGDQNQENTRKVVGTFGYMSPEYATDGIFSVKSDVFSFGILILEILSGKKNKMIYQAGYYSMNLIGHAWRLWKEGRCLELLDEAMEYPYPMSKGPRCIQVGLLCVQEKSEDRPTMAEVVLMLSNEGVALPQPKRPGFCIARTLVDRDLSSTEQHSVTANEVTITILEGR</sequence>
<feature type="domain" description="Protein kinase" evidence="19">
    <location>
        <begin position="494"/>
        <end position="771"/>
    </location>
</feature>
<evidence type="ECO:0000256" key="18">
    <source>
        <dbReference type="SAM" id="SignalP"/>
    </source>
</evidence>
<dbReference type="Gene3D" id="1.10.510.10">
    <property type="entry name" value="Transferase(Phosphotransferase) domain 1"/>
    <property type="match status" value="1"/>
</dbReference>
<name>A0A8K0IWM2_COCNU</name>
<dbReference type="CDD" id="cd00028">
    <property type="entry name" value="B_lectin"/>
    <property type="match status" value="1"/>
</dbReference>
<dbReference type="PIRSF" id="PIRSF000641">
    <property type="entry name" value="SRK"/>
    <property type="match status" value="1"/>
</dbReference>
<evidence type="ECO:0000256" key="4">
    <source>
        <dbReference type="ARBA" id="ARBA00022679"/>
    </source>
</evidence>
<evidence type="ECO:0000256" key="12">
    <source>
        <dbReference type="ARBA" id="ARBA00023157"/>
    </source>
</evidence>
<dbReference type="Pfam" id="PF11883">
    <property type="entry name" value="DUF3403"/>
    <property type="match status" value="1"/>
</dbReference>
<keyword evidence="5 17" id="KW-0812">Transmembrane</keyword>
<protein>
    <recommendedName>
        <fullName evidence="16">Receptor-like serine/threonine-protein kinase</fullName>
        <ecNumber evidence="16">2.7.11.1</ecNumber>
    </recommendedName>
</protein>
<dbReference type="InterPro" id="IPR011009">
    <property type="entry name" value="Kinase-like_dom_sf"/>
</dbReference>
<dbReference type="GO" id="GO:0048544">
    <property type="term" value="P:recognition of pollen"/>
    <property type="evidence" value="ECO:0007669"/>
    <property type="project" value="InterPro"/>
</dbReference>
<dbReference type="InterPro" id="IPR000719">
    <property type="entry name" value="Prot_kinase_dom"/>
</dbReference>
<keyword evidence="6 18" id="KW-0732">Signal</keyword>
<keyword evidence="10 17" id="KW-1133">Transmembrane helix</keyword>
<evidence type="ECO:0000256" key="10">
    <source>
        <dbReference type="ARBA" id="ARBA00022989"/>
    </source>
</evidence>
<feature type="chain" id="PRO_5035443002" description="Receptor-like serine/threonine-protein kinase" evidence="18">
    <location>
        <begin position="21"/>
        <end position="813"/>
    </location>
</feature>
<dbReference type="InterPro" id="IPR001245">
    <property type="entry name" value="Ser-Thr/Tyr_kinase_cat_dom"/>
</dbReference>
<evidence type="ECO:0000256" key="14">
    <source>
        <dbReference type="ARBA" id="ARBA00047899"/>
    </source>
</evidence>
<keyword evidence="22" id="KW-0675">Receptor</keyword>
<evidence type="ECO:0000259" key="19">
    <source>
        <dbReference type="PROSITE" id="PS50011"/>
    </source>
</evidence>
<dbReference type="FunFam" id="1.10.510.10:FF:000060">
    <property type="entry name" value="G-type lectin S-receptor-like serine/threonine-protein kinase"/>
    <property type="match status" value="1"/>
</dbReference>
<comment type="catalytic activity">
    <reaction evidence="15 16">
        <text>L-seryl-[protein] + ATP = O-phospho-L-seryl-[protein] + ADP + H(+)</text>
        <dbReference type="Rhea" id="RHEA:17989"/>
        <dbReference type="Rhea" id="RHEA-COMP:9863"/>
        <dbReference type="Rhea" id="RHEA-COMP:11604"/>
        <dbReference type="ChEBI" id="CHEBI:15378"/>
        <dbReference type="ChEBI" id="CHEBI:29999"/>
        <dbReference type="ChEBI" id="CHEBI:30616"/>
        <dbReference type="ChEBI" id="CHEBI:83421"/>
        <dbReference type="ChEBI" id="CHEBI:456216"/>
        <dbReference type="EC" id="2.7.11.1"/>
    </reaction>
</comment>
<dbReference type="CDD" id="cd01098">
    <property type="entry name" value="PAN_AP_plant"/>
    <property type="match status" value="1"/>
</dbReference>
<comment type="caution">
    <text evidence="22">The sequence shown here is derived from an EMBL/GenBank/DDBJ whole genome shotgun (WGS) entry which is preliminary data.</text>
</comment>
<dbReference type="Pfam" id="PF08276">
    <property type="entry name" value="PAN_2"/>
    <property type="match status" value="1"/>
</dbReference>
<dbReference type="SMART" id="SM00220">
    <property type="entry name" value="S_TKc"/>
    <property type="match status" value="1"/>
</dbReference>
<dbReference type="Gene3D" id="3.30.200.20">
    <property type="entry name" value="Phosphorylase Kinase, domain 1"/>
    <property type="match status" value="1"/>
</dbReference>
<dbReference type="PROSITE" id="PS50948">
    <property type="entry name" value="PAN"/>
    <property type="match status" value="1"/>
</dbReference>
<dbReference type="Pfam" id="PF00954">
    <property type="entry name" value="S_locus_glycop"/>
    <property type="match status" value="1"/>
</dbReference>
<evidence type="ECO:0000259" key="21">
    <source>
        <dbReference type="PROSITE" id="PS50948"/>
    </source>
</evidence>
<gene>
    <name evidence="22" type="ORF">COCNU_14G006920</name>
</gene>
<dbReference type="InterPro" id="IPR003609">
    <property type="entry name" value="Pan_app"/>
</dbReference>
<keyword evidence="8 16" id="KW-0418">Kinase</keyword>
<evidence type="ECO:0000256" key="1">
    <source>
        <dbReference type="ARBA" id="ARBA00004479"/>
    </source>
</evidence>
<evidence type="ECO:0000256" key="9">
    <source>
        <dbReference type="ARBA" id="ARBA00022840"/>
    </source>
</evidence>
<evidence type="ECO:0000313" key="23">
    <source>
        <dbReference type="Proteomes" id="UP000797356"/>
    </source>
</evidence>
<dbReference type="InterPro" id="IPR024171">
    <property type="entry name" value="SRK-like_kinase"/>
</dbReference>
<dbReference type="Gene3D" id="3.50.4.10">
    <property type="entry name" value="Hepatocyte Growth Factor"/>
    <property type="match status" value="1"/>
</dbReference>
<dbReference type="FunFam" id="2.90.10.10:FF:000004">
    <property type="entry name" value="G-type lectin S-receptor-like serine/threonine-protein kinase"/>
    <property type="match status" value="1"/>
</dbReference>
<evidence type="ECO:0000256" key="2">
    <source>
        <dbReference type="ARBA" id="ARBA00022527"/>
    </source>
</evidence>
<reference evidence="22" key="2">
    <citation type="submission" date="2019-07" db="EMBL/GenBank/DDBJ databases">
        <authorList>
            <person name="Yang Y."/>
            <person name="Bocs S."/>
            <person name="Baudouin L."/>
        </authorList>
    </citation>
    <scope>NUCLEOTIDE SEQUENCE</scope>
    <source>
        <tissue evidence="22">Spear leaf of Hainan Tall coconut</tissue>
    </source>
</reference>
<dbReference type="PROSITE" id="PS50927">
    <property type="entry name" value="BULB_LECTIN"/>
    <property type="match status" value="1"/>
</dbReference>
<evidence type="ECO:0000256" key="8">
    <source>
        <dbReference type="ARBA" id="ARBA00022777"/>
    </source>
</evidence>
<feature type="signal peptide" evidence="18">
    <location>
        <begin position="1"/>
        <end position="20"/>
    </location>
</feature>
<keyword evidence="13" id="KW-0325">Glycoprotein</keyword>
<dbReference type="Gene3D" id="2.90.10.10">
    <property type="entry name" value="Bulb-type lectin domain"/>
    <property type="match status" value="1"/>
</dbReference>
<dbReference type="GO" id="GO:0004674">
    <property type="term" value="F:protein serine/threonine kinase activity"/>
    <property type="evidence" value="ECO:0007669"/>
    <property type="project" value="UniProtKB-KW"/>
</dbReference>
<organism evidence="22 23">
    <name type="scientific">Cocos nucifera</name>
    <name type="common">Coconut palm</name>
    <dbReference type="NCBI Taxonomy" id="13894"/>
    <lineage>
        <taxon>Eukaryota</taxon>
        <taxon>Viridiplantae</taxon>
        <taxon>Streptophyta</taxon>
        <taxon>Embryophyta</taxon>
        <taxon>Tracheophyta</taxon>
        <taxon>Spermatophyta</taxon>
        <taxon>Magnoliopsida</taxon>
        <taxon>Liliopsida</taxon>
        <taxon>Arecaceae</taxon>
        <taxon>Arecoideae</taxon>
        <taxon>Cocoseae</taxon>
        <taxon>Attaleinae</taxon>
        <taxon>Cocos</taxon>
    </lineage>
</organism>
<dbReference type="InterPro" id="IPR000858">
    <property type="entry name" value="S_locus_glycoprot_dom"/>
</dbReference>
<dbReference type="CDD" id="cd14066">
    <property type="entry name" value="STKc_IRAK"/>
    <property type="match status" value="1"/>
</dbReference>
<dbReference type="GO" id="GO:0051707">
    <property type="term" value="P:response to other organism"/>
    <property type="evidence" value="ECO:0007669"/>
    <property type="project" value="UniProtKB-ARBA"/>
</dbReference>
<evidence type="ECO:0000256" key="17">
    <source>
        <dbReference type="SAM" id="Phobius"/>
    </source>
</evidence>
<keyword evidence="11 17" id="KW-0472">Membrane</keyword>
<evidence type="ECO:0000256" key="11">
    <source>
        <dbReference type="ARBA" id="ARBA00023136"/>
    </source>
</evidence>
<dbReference type="SMART" id="SM00473">
    <property type="entry name" value="PAN_AP"/>
    <property type="match status" value="1"/>
</dbReference>
<dbReference type="EC" id="2.7.11.1" evidence="16"/>
<comment type="similarity">
    <text evidence="16">Belongs to the protein kinase superfamily. Ser/Thr protein kinase family.</text>
</comment>
<reference evidence="22" key="1">
    <citation type="journal article" date="2017" name="Gigascience">
        <title>The genome draft of coconut (Cocos nucifera).</title>
        <authorList>
            <person name="Xiao Y."/>
            <person name="Xu P."/>
            <person name="Fan H."/>
            <person name="Baudouin L."/>
            <person name="Xia W."/>
            <person name="Bocs S."/>
            <person name="Xu J."/>
            <person name="Li Q."/>
            <person name="Guo A."/>
            <person name="Zhou L."/>
            <person name="Li J."/>
            <person name="Wu Y."/>
            <person name="Ma Z."/>
            <person name="Armero A."/>
            <person name="Issali A.E."/>
            <person name="Liu N."/>
            <person name="Peng M."/>
            <person name="Yang Y."/>
        </authorList>
    </citation>
    <scope>NUCLEOTIDE SEQUENCE</scope>
    <source>
        <tissue evidence="22">Spear leaf of Hainan Tall coconut</tissue>
    </source>
</reference>
<dbReference type="SMART" id="SM00108">
    <property type="entry name" value="B_lectin"/>
    <property type="match status" value="1"/>
</dbReference>
<keyword evidence="3" id="KW-0245">EGF-like domain</keyword>
<keyword evidence="9 16" id="KW-0067">ATP-binding</keyword>
<comment type="catalytic activity">
    <reaction evidence="14 16">
        <text>L-threonyl-[protein] + ATP = O-phospho-L-threonyl-[protein] + ADP + H(+)</text>
        <dbReference type="Rhea" id="RHEA:46608"/>
        <dbReference type="Rhea" id="RHEA-COMP:11060"/>
        <dbReference type="Rhea" id="RHEA-COMP:11605"/>
        <dbReference type="ChEBI" id="CHEBI:15378"/>
        <dbReference type="ChEBI" id="CHEBI:30013"/>
        <dbReference type="ChEBI" id="CHEBI:30616"/>
        <dbReference type="ChEBI" id="CHEBI:61977"/>
        <dbReference type="ChEBI" id="CHEBI:456216"/>
        <dbReference type="EC" id="2.7.11.1"/>
    </reaction>
</comment>
<dbReference type="SUPFAM" id="SSF51110">
    <property type="entry name" value="alpha-D-mannose-specific plant lectins"/>
    <property type="match status" value="1"/>
</dbReference>
<evidence type="ECO:0000256" key="16">
    <source>
        <dbReference type="PIRNR" id="PIRNR000641"/>
    </source>
</evidence>
<dbReference type="InterPro" id="IPR008271">
    <property type="entry name" value="Ser/Thr_kinase_AS"/>
</dbReference>
<keyword evidence="4 16" id="KW-0808">Transferase</keyword>
<dbReference type="SUPFAM" id="SSF56112">
    <property type="entry name" value="Protein kinase-like (PK-like)"/>
    <property type="match status" value="1"/>
</dbReference>
<dbReference type="InterPro" id="IPR001480">
    <property type="entry name" value="Bulb-type_lectin_dom"/>
</dbReference>
<keyword evidence="2 16" id="KW-0723">Serine/threonine-protein kinase</keyword>
<dbReference type="PANTHER" id="PTHR32444">
    <property type="entry name" value="BULB-TYPE LECTIN DOMAIN-CONTAINING PROTEIN"/>
    <property type="match status" value="1"/>
</dbReference>
<dbReference type="Pfam" id="PF01453">
    <property type="entry name" value="B_lectin"/>
    <property type="match status" value="1"/>
</dbReference>
<evidence type="ECO:0000256" key="15">
    <source>
        <dbReference type="ARBA" id="ARBA00048679"/>
    </source>
</evidence>
<dbReference type="InterPro" id="IPR036426">
    <property type="entry name" value="Bulb-type_lectin_dom_sf"/>
</dbReference>
<dbReference type="AlphaFoldDB" id="A0A8K0IWM2"/>
<comment type="subcellular location">
    <subcellularLocation>
        <location evidence="1">Membrane</location>
        <topology evidence="1">Single-pass type I membrane protein</topology>
    </subcellularLocation>
</comment>
<feature type="transmembrane region" description="Helical" evidence="17">
    <location>
        <begin position="432"/>
        <end position="455"/>
    </location>
</feature>
<dbReference type="Pfam" id="PF07714">
    <property type="entry name" value="PK_Tyr_Ser-Thr"/>
    <property type="match status" value="1"/>
</dbReference>
<evidence type="ECO:0000313" key="22">
    <source>
        <dbReference type="EMBL" id="KAG1368224.1"/>
    </source>
</evidence>
<keyword evidence="12" id="KW-1015">Disulfide bond</keyword>
<keyword evidence="7 16" id="KW-0547">Nucleotide-binding</keyword>
<dbReference type="PROSITE" id="PS50011">
    <property type="entry name" value="PROTEIN_KINASE_DOM"/>
    <property type="match status" value="1"/>
</dbReference>
<dbReference type="PROSITE" id="PS00108">
    <property type="entry name" value="PROTEIN_KINASE_ST"/>
    <property type="match status" value="1"/>
</dbReference>
<dbReference type="PANTHER" id="PTHR32444:SF183">
    <property type="entry name" value="APPLE DOMAIN-CONTAINING PROTEIN"/>
    <property type="match status" value="1"/>
</dbReference>
<proteinExistence type="inferred from homology"/>
<evidence type="ECO:0000259" key="20">
    <source>
        <dbReference type="PROSITE" id="PS50927"/>
    </source>
</evidence>
<dbReference type="OrthoDB" id="741567at2759"/>
<dbReference type="EMBL" id="CM017885">
    <property type="protein sequence ID" value="KAG1368224.1"/>
    <property type="molecule type" value="Genomic_DNA"/>
</dbReference>
<dbReference type="GO" id="GO:0016020">
    <property type="term" value="C:membrane"/>
    <property type="evidence" value="ECO:0007669"/>
    <property type="project" value="UniProtKB-SubCell"/>
</dbReference>
<evidence type="ECO:0000256" key="13">
    <source>
        <dbReference type="ARBA" id="ARBA00023180"/>
    </source>
</evidence>
<evidence type="ECO:0000256" key="5">
    <source>
        <dbReference type="ARBA" id="ARBA00022692"/>
    </source>
</evidence>
<dbReference type="GO" id="GO:0005524">
    <property type="term" value="F:ATP binding"/>
    <property type="evidence" value="ECO:0007669"/>
    <property type="project" value="UniProtKB-KW"/>
</dbReference>
<feature type="domain" description="Bulb-type lectin" evidence="20">
    <location>
        <begin position="21"/>
        <end position="142"/>
    </location>
</feature>
<dbReference type="Proteomes" id="UP000797356">
    <property type="component" value="Chromosome 14"/>
</dbReference>
<feature type="domain" description="Apple" evidence="21">
    <location>
        <begin position="336"/>
        <end position="416"/>
    </location>
</feature>
<dbReference type="InterPro" id="IPR021820">
    <property type="entry name" value="S-locus_recpt_kinase_C"/>
</dbReference>
<evidence type="ECO:0000256" key="7">
    <source>
        <dbReference type="ARBA" id="ARBA00022741"/>
    </source>
</evidence>